<dbReference type="AlphaFoldDB" id="A0A9P6EA41"/>
<feature type="transmembrane region" description="Helical" evidence="1">
    <location>
        <begin position="125"/>
        <end position="148"/>
    </location>
</feature>
<feature type="transmembrane region" description="Helical" evidence="1">
    <location>
        <begin position="168"/>
        <end position="188"/>
    </location>
</feature>
<evidence type="ECO:0000256" key="1">
    <source>
        <dbReference type="SAM" id="Phobius"/>
    </source>
</evidence>
<comment type="caution">
    <text evidence="3">The sequence shown here is derived from an EMBL/GenBank/DDBJ whole genome shotgun (WGS) entry which is preliminary data.</text>
</comment>
<protein>
    <recommendedName>
        <fullName evidence="2">DUF6534 domain-containing protein</fullName>
    </recommendedName>
</protein>
<feature type="transmembrane region" description="Helical" evidence="1">
    <location>
        <begin position="20"/>
        <end position="42"/>
    </location>
</feature>
<evidence type="ECO:0000313" key="4">
    <source>
        <dbReference type="Proteomes" id="UP000807306"/>
    </source>
</evidence>
<keyword evidence="1" id="KW-1133">Transmembrane helix</keyword>
<dbReference type="EMBL" id="MU157882">
    <property type="protein sequence ID" value="KAF9525566.1"/>
    <property type="molecule type" value="Genomic_DNA"/>
</dbReference>
<dbReference type="PANTHER" id="PTHR40465">
    <property type="entry name" value="CHROMOSOME 1, WHOLE GENOME SHOTGUN SEQUENCE"/>
    <property type="match status" value="1"/>
</dbReference>
<dbReference type="Pfam" id="PF20152">
    <property type="entry name" value="DUF6534"/>
    <property type="match status" value="1"/>
</dbReference>
<dbReference type="InterPro" id="IPR045339">
    <property type="entry name" value="DUF6534"/>
</dbReference>
<gene>
    <name evidence="3" type="ORF">CPB83DRAFT_859218</name>
</gene>
<dbReference type="PANTHER" id="PTHR40465:SF1">
    <property type="entry name" value="DUF6534 DOMAIN-CONTAINING PROTEIN"/>
    <property type="match status" value="1"/>
</dbReference>
<organism evidence="3 4">
    <name type="scientific">Crepidotus variabilis</name>
    <dbReference type="NCBI Taxonomy" id="179855"/>
    <lineage>
        <taxon>Eukaryota</taxon>
        <taxon>Fungi</taxon>
        <taxon>Dikarya</taxon>
        <taxon>Basidiomycota</taxon>
        <taxon>Agaricomycotina</taxon>
        <taxon>Agaricomycetes</taxon>
        <taxon>Agaricomycetidae</taxon>
        <taxon>Agaricales</taxon>
        <taxon>Agaricineae</taxon>
        <taxon>Crepidotaceae</taxon>
        <taxon>Crepidotus</taxon>
    </lineage>
</organism>
<reference evidence="3" key="1">
    <citation type="submission" date="2020-11" db="EMBL/GenBank/DDBJ databases">
        <authorList>
            <consortium name="DOE Joint Genome Institute"/>
            <person name="Ahrendt S."/>
            <person name="Riley R."/>
            <person name="Andreopoulos W."/>
            <person name="Labutti K."/>
            <person name="Pangilinan J."/>
            <person name="Ruiz-Duenas F.J."/>
            <person name="Barrasa J.M."/>
            <person name="Sanchez-Garcia M."/>
            <person name="Camarero S."/>
            <person name="Miyauchi S."/>
            <person name="Serrano A."/>
            <person name="Linde D."/>
            <person name="Babiker R."/>
            <person name="Drula E."/>
            <person name="Ayuso-Fernandez I."/>
            <person name="Pacheco R."/>
            <person name="Padilla G."/>
            <person name="Ferreira P."/>
            <person name="Barriuso J."/>
            <person name="Kellner H."/>
            <person name="Castanera R."/>
            <person name="Alfaro M."/>
            <person name="Ramirez L."/>
            <person name="Pisabarro A.G."/>
            <person name="Kuo A."/>
            <person name="Tritt A."/>
            <person name="Lipzen A."/>
            <person name="He G."/>
            <person name="Yan M."/>
            <person name="Ng V."/>
            <person name="Cullen D."/>
            <person name="Martin F."/>
            <person name="Rosso M.-N."/>
            <person name="Henrissat B."/>
            <person name="Hibbett D."/>
            <person name="Martinez A.T."/>
            <person name="Grigoriev I.V."/>
        </authorList>
    </citation>
    <scope>NUCLEOTIDE SEQUENCE</scope>
    <source>
        <strain evidence="3">CBS 506.95</strain>
    </source>
</reference>
<proteinExistence type="predicted"/>
<evidence type="ECO:0000313" key="3">
    <source>
        <dbReference type="EMBL" id="KAF9525566.1"/>
    </source>
</evidence>
<sequence>MLTPATLDYTQPLDNSMGAFFVGLLVSALLHGVCLIQAVQYFQKYPTDQWFIKAAVVTTISVDALHLILTSAGVYHYVIQHFHEPERLEYLTWPLLIEALLVGVNASIVQTFFIYRIWRMSKGNYILCGIIAFLIVGEVAAGLTWVILTMQMETWLQLLKTEPVAISIDVLSCTIDVLVAGSLVIMLHRARTGFKRSDTIINKLIIFVINTGILTTIFAFCALISVIAAPKAMYYAGFYFCIGRLYTNSLLATLNARNSVASSGAEDTELKASSITPRGTLASHSRNINIRIETTQEAVREGEKPVHGHSEWSREW</sequence>
<accession>A0A9P6EA41</accession>
<keyword evidence="1" id="KW-0472">Membrane</keyword>
<feature type="transmembrane region" description="Helical" evidence="1">
    <location>
        <begin position="54"/>
        <end position="78"/>
    </location>
</feature>
<name>A0A9P6EA41_9AGAR</name>
<dbReference type="OrthoDB" id="3263055at2759"/>
<keyword evidence="4" id="KW-1185">Reference proteome</keyword>
<feature type="transmembrane region" description="Helical" evidence="1">
    <location>
        <begin position="233"/>
        <end position="254"/>
    </location>
</feature>
<keyword evidence="1" id="KW-0812">Transmembrane</keyword>
<feature type="transmembrane region" description="Helical" evidence="1">
    <location>
        <begin position="200"/>
        <end position="227"/>
    </location>
</feature>
<feature type="domain" description="DUF6534" evidence="2">
    <location>
        <begin position="172"/>
        <end position="259"/>
    </location>
</feature>
<feature type="transmembrane region" description="Helical" evidence="1">
    <location>
        <begin position="90"/>
        <end position="113"/>
    </location>
</feature>
<dbReference type="Proteomes" id="UP000807306">
    <property type="component" value="Unassembled WGS sequence"/>
</dbReference>
<evidence type="ECO:0000259" key="2">
    <source>
        <dbReference type="Pfam" id="PF20152"/>
    </source>
</evidence>